<accession>A0A061JC28</accession>
<dbReference type="Pfam" id="PF02493">
    <property type="entry name" value="MORN"/>
    <property type="match status" value="6"/>
</dbReference>
<evidence type="ECO:0008006" key="5">
    <source>
        <dbReference type="Google" id="ProtNLM"/>
    </source>
</evidence>
<gene>
    <name evidence="3" type="ORF">TRSC58_00619</name>
</gene>
<name>A0A061JC28_TRYRA</name>
<evidence type="ECO:0000256" key="1">
    <source>
        <dbReference type="ARBA" id="ARBA00022737"/>
    </source>
</evidence>
<feature type="region of interest" description="Disordered" evidence="2">
    <location>
        <begin position="644"/>
        <end position="668"/>
    </location>
</feature>
<feature type="region of interest" description="Disordered" evidence="2">
    <location>
        <begin position="24"/>
        <end position="54"/>
    </location>
</feature>
<dbReference type="PANTHER" id="PTHR43215">
    <property type="entry name" value="RADIAL SPOKE HEAD 1 HOMOLOG"/>
    <property type="match status" value="1"/>
</dbReference>
<protein>
    <recommendedName>
        <fullName evidence="5">Phosphatidylinositol 4-phosphate 5-kinase</fullName>
    </recommendedName>
</protein>
<feature type="region of interest" description="Disordered" evidence="2">
    <location>
        <begin position="729"/>
        <end position="754"/>
    </location>
</feature>
<dbReference type="EMBL" id="AUPL01000619">
    <property type="protein sequence ID" value="ESL11626.1"/>
    <property type="molecule type" value="Genomic_DNA"/>
</dbReference>
<dbReference type="Proteomes" id="UP000031737">
    <property type="component" value="Unassembled WGS sequence"/>
</dbReference>
<dbReference type="SUPFAM" id="SSF82185">
    <property type="entry name" value="Histone H3 K4-specific methyltransferase SET7/9 N-terminal domain"/>
    <property type="match status" value="1"/>
</dbReference>
<reference evidence="3 4" key="1">
    <citation type="submission" date="2013-07" db="EMBL/GenBank/DDBJ databases">
        <authorList>
            <person name="Stoco P.H."/>
            <person name="Wagner G."/>
            <person name="Gerber A."/>
            <person name="Zaha A."/>
            <person name="Thompson C."/>
            <person name="Bartholomeu D.C."/>
            <person name="Luckemeyer D.D."/>
            <person name="Bahia D."/>
            <person name="Loreto E."/>
            <person name="Prestes E.B."/>
            <person name="Lima F.M."/>
            <person name="Rodrigues-Luiz G."/>
            <person name="Vallejo G.A."/>
            <person name="Filho J.F."/>
            <person name="Monteiro K.M."/>
            <person name="Tyler K.M."/>
            <person name="de Almeida L.G."/>
            <person name="Ortiz M.F."/>
            <person name="Siervo M.A."/>
            <person name="de Moraes M.H."/>
            <person name="Cunha O.L."/>
            <person name="Mendonca-Neto R."/>
            <person name="Silva R."/>
            <person name="Teixeira S.M."/>
            <person name="Murta S.M."/>
            <person name="Sincero T.C."/>
            <person name="Mendes T.A."/>
            <person name="Urmenyi T.P."/>
            <person name="Silva V.G."/>
            <person name="da Rocha W.D."/>
            <person name="Andersson B."/>
            <person name="Romanha A.J."/>
            <person name="Steindel M."/>
            <person name="de Vasconcelos A.T."/>
            <person name="Grisard E.C."/>
        </authorList>
    </citation>
    <scope>NUCLEOTIDE SEQUENCE [LARGE SCALE GENOMIC DNA]</scope>
    <source>
        <strain evidence="3 4">SC58</strain>
    </source>
</reference>
<dbReference type="PANTHER" id="PTHR43215:SF14">
    <property type="entry name" value="RADIAL SPOKE HEAD 1 HOMOLOG"/>
    <property type="match status" value="1"/>
</dbReference>
<evidence type="ECO:0000313" key="3">
    <source>
        <dbReference type="EMBL" id="ESL11626.1"/>
    </source>
</evidence>
<sequence length="782" mass="87655">MMSEGEQDEELAMEIPPIWQFVHPEYARGDGSSKGGGDDEEEDESEQDDEVVRKKKAPKLSKLLRFLNDVEDEEELEHVLQERDPVTQQTLLQWATRQQHFTLAEYLVKRGKRVAFGFPLESTEMVVYAKWEEMRLELPSPAELQARQQERDKKRAERLAAKQKQEQEGANGNDEEEEEEDNEDEEEEDEENEPLPEELVHEALSEYHDEWGDRGVGVVKQIGELGVYIGAQLRDGTKQGLGQSLFPNGDAYTGEYENNQRHGMGLYWWATQGVMYMGQWYRSVRHGYGRIVYPDGSRYLGGWSRDRRHGNGHYLYADGSSYDGAWEHNKKHGYGVYRFTDGSSFHGSFVDNEFVAGEWRLASGVTRYIGNFSKDVPVGAGVFVHRLGPNSHDAFLQEGMYVKGEWHPGVLHGTTRVPPRLEIFAPQQEEPKRVPVTFAPEFNGGTMMDLVKAVNFPPVQRWIKSLLSVRDNPMFGVVVLSIAVCSVKYDPQDVNLVVEVRLIPVLHDAVGKRLRLSPNGDETITLKERATRLILIVERPGANDVERRPMVVLERSVQLTCAGANHMQHRLPTVQVSLEGEIEGVFARAIQPALRVTLNRQTTTKQLLRPIHSNPMLGNAAEEVIMYVQEWHPDAHAKLREKLEVASRVSPPPPEAPARRTRGKPKVEAEAEAAAAEAEAEAAAPETTGVEGCSYVAVPLESVAHVSNEALTIIAATVALQRRRASELPLATVPKQRPPTPLPPAPEPRPELQPLYDAQAVLRLVEEGGDEEDDDNDAGGAE</sequence>
<evidence type="ECO:0000256" key="2">
    <source>
        <dbReference type="SAM" id="MobiDB-lite"/>
    </source>
</evidence>
<feature type="compositionally biased region" description="Acidic residues" evidence="2">
    <location>
        <begin position="173"/>
        <end position="196"/>
    </location>
</feature>
<dbReference type="SMART" id="SM00698">
    <property type="entry name" value="MORN"/>
    <property type="match status" value="6"/>
</dbReference>
<proteinExistence type="predicted"/>
<evidence type="ECO:0000313" key="4">
    <source>
        <dbReference type="Proteomes" id="UP000031737"/>
    </source>
</evidence>
<feature type="compositionally biased region" description="Basic and acidic residues" evidence="2">
    <location>
        <begin position="148"/>
        <end position="167"/>
    </location>
</feature>
<feature type="compositionally biased region" description="Pro residues" evidence="2">
    <location>
        <begin position="736"/>
        <end position="747"/>
    </location>
</feature>
<keyword evidence="1" id="KW-0677">Repeat</keyword>
<dbReference type="OrthoDB" id="423343at2759"/>
<dbReference type="InterPro" id="IPR003409">
    <property type="entry name" value="MORN"/>
</dbReference>
<comment type="caution">
    <text evidence="3">The sequence shown here is derived from an EMBL/GenBank/DDBJ whole genome shotgun (WGS) entry which is preliminary data.</text>
</comment>
<dbReference type="Gene3D" id="2.20.110.10">
    <property type="entry name" value="Histone H3 K4-specific methyltransferase SET7/9 N-terminal domain"/>
    <property type="match status" value="2"/>
</dbReference>
<feature type="region of interest" description="Disordered" evidence="2">
    <location>
        <begin position="142"/>
        <end position="196"/>
    </location>
</feature>
<keyword evidence="4" id="KW-1185">Reference proteome</keyword>
<dbReference type="VEuPathDB" id="TriTrypDB:TRSC58_00619"/>
<organism evidence="3 4">
    <name type="scientific">Trypanosoma rangeli SC58</name>
    <dbReference type="NCBI Taxonomy" id="429131"/>
    <lineage>
        <taxon>Eukaryota</taxon>
        <taxon>Discoba</taxon>
        <taxon>Euglenozoa</taxon>
        <taxon>Kinetoplastea</taxon>
        <taxon>Metakinetoplastina</taxon>
        <taxon>Trypanosomatida</taxon>
        <taxon>Trypanosomatidae</taxon>
        <taxon>Trypanosoma</taxon>
        <taxon>Herpetosoma</taxon>
    </lineage>
</organism>
<feature type="compositionally biased region" description="Acidic residues" evidence="2">
    <location>
        <begin position="38"/>
        <end position="49"/>
    </location>
</feature>
<dbReference type="AlphaFoldDB" id="A0A061JC28"/>